<evidence type="ECO:0000256" key="1">
    <source>
        <dbReference type="SAM" id="SignalP"/>
    </source>
</evidence>
<keyword evidence="1" id="KW-0732">Signal</keyword>
<dbReference type="InterPro" id="IPR025538">
    <property type="entry name" value="DUF4424"/>
</dbReference>
<accession>A0AA41UBX4</accession>
<dbReference type="EMBL" id="JALAZD010000001">
    <property type="protein sequence ID" value="MCI0127780.1"/>
    <property type="molecule type" value="Genomic_DNA"/>
</dbReference>
<evidence type="ECO:0000313" key="4">
    <source>
        <dbReference type="Proteomes" id="UP001156140"/>
    </source>
</evidence>
<keyword evidence="4" id="KW-1185">Reference proteome</keyword>
<dbReference type="Gene3D" id="2.60.40.3680">
    <property type="match status" value="1"/>
</dbReference>
<proteinExistence type="predicted"/>
<dbReference type="Pfam" id="PF14415">
    <property type="entry name" value="DUF4424"/>
    <property type="match status" value="1"/>
</dbReference>
<comment type="caution">
    <text evidence="3">The sequence shown here is derived from an EMBL/GenBank/DDBJ whole genome shotgun (WGS) entry which is preliminary data.</text>
</comment>
<evidence type="ECO:0000259" key="2">
    <source>
        <dbReference type="Pfam" id="PF14415"/>
    </source>
</evidence>
<feature type="chain" id="PRO_5041367085" evidence="1">
    <location>
        <begin position="21"/>
        <end position="337"/>
    </location>
</feature>
<sequence>MLSRLGFALIAAALPASALANDTMAQLGVGGLTFLTNDKIEMASEDLSISAEQVKVVYEFKNNSDADQRVLVAFPLPDITGSGDFMVSVPTEDPENIFGFETTFNGKPVVATLHQYVFSVGIDQTEYLKSLGIPLTPYGNDTIEKLNALPDEDKQELMHRGLVIPMEYDAGQGWQTDMTPVWTLKSTYSWEANFKAGALAEVIHTYKPSVGGTVGVSFLAEPYEDYDPATSYKKDYCTDDAFINAVKKTLKDKNDPYSAPFTESWISYIWSTGNNWSGPIGRFHLTVDKGSPENLISFCGTDVKKTGPTTFEMTATDFFPPYDRELEILILNRQQPE</sequence>
<protein>
    <submittedName>
        <fullName evidence="3">DUF4424 domain-containing protein</fullName>
    </submittedName>
</protein>
<evidence type="ECO:0000313" key="3">
    <source>
        <dbReference type="EMBL" id="MCI0127780.1"/>
    </source>
</evidence>
<feature type="signal peptide" evidence="1">
    <location>
        <begin position="1"/>
        <end position="20"/>
    </location>
</feature>
<dbReference type="Proteomes" id="UP001156140">
    <property type="component" value="Unassembled WGS sequence"/>
</dbReference>
<dbReference type="RefSeq" id="WP_281736143.1">
    <property type="nucleotide sequence ID" value="NZ_JAKETQ010000001.1"/>
</dbReference>
<name>A0AA41UBX4_9HYPH</name>
<reference evidence="3" key="1">
    <citation type="submission" date="2022-03" db="EMBL/GenBank/DDBJ databases">
        <title>The complete genome sequence of a Methyloterrigena soli.</title>
        <authorList>
            <person name="Zi Z."/>
        </authorList>
    </citation>
    <scope>NUCLEOTIDE SEQUENCE</scope>
    <source>
        <strain evidence="3">M48</strain>
    </source>
</reference>
<gene>
    <name evidence="3" type="ORF">ML536_13185</name>
</gene>
<feature type="domain" description="DUF4424" evidence="2">
    <location>
        <begin position="20"/>
        <end position="329"/>
    </location>
</feature>
<organism evidence="3 4">
    <name type="scientific">Paradevosia shaoguanensis</name>
    <dbReference type="NCBI Taxonomy" id="1335043"/>
    <lineage>
        <taxon>Bacteria</taxon>
        <taxon>Pseudomonadati</taxon>
        <taxon>Pseudomonadota</taxon>
        <taxon>Alphaproteobacteria</taxon>
        <taxon>Hyphomicrobiales</taxon>
        <taxon>Devosiaceae</taxon>
        <taxon>Paradevosia</taxon>
    </lineage>
</organism>
<dbReference type="AlphaFoldDB" id="A0AA41UBX4"/>